<dbReference type="SUPFAM" id="SSF51905">
    <property type="entry name" value="FAD/NAD(P)-binding domain"/>
    <property type="match status" value="1"/>
</dbReference>
<dbReference type="Pfam" id="PF25413">
    <property type="entry name" value="Rossman_Mical"/>
    <property type="match status" value="1"/>
</dbReference>
<evidence type="ECO:0000313" key="3">
    <source>
        <dbReference type="EMBL" id="CAD8840689.1"/>
    </source>
</evidence>
<dbReference type="EMBL" id="HBFQ01021526">
    <property type="protein sequence ID" value="CAD8840689.1"/>
    <property type="molecule type" value="Transcribed_RNA"/>
</dbReference>
<dbReference type="InterPro" id="IPR057494">
    <property type="entry name" value="Rossman_Mical"/>
</dbReference>
<dbReference type="Pfam" id="PF01494">
    <property type="entry name" value="FAD_binding_3"/>
    <property type="match status" value="1"/>
</dbReference>
<accession>A0A7S1A3G7</accession>
<evidence type="ECO:0008006" key="4">
    <source>
        <dbReference type="Google" id="ProtNLM"/>
    </source>
</evidence>
<dbReference type="GO" id="GO:0071949">
    <property type="term" value="F:FAD binding"/>
    <property type="evidence" value="ECO:0007669"/>
    <property type="project" value="InterPro"/>
</dbReference>
<feature type="domain" description="FAD-binding" evidence="1">
    <location>
        <begin position="43"/>
        <end position="76"/>
    </location>
</feature>
<reference evidence="3" key="1">
    <citation type="submission" date="2021-01" db="EMBL/GenBank/DDBJ databases">
        <authorList>
            <person name="Corre E."/>
            <person name="Pelletier E."/>
            <person name="Niang G."/>
            <person name="Scheremetjew M."/>
            <person name="Finn R."/>
            <person name="Kale V."/>
            <person name="Holt S."/>
            <person name="Cochrane G."/>
            <person name="Meng A."/>
            <person name="Brown T."/>
            <person name="Cohen L."/>
        </authorList>
    </citation>
    <scope>NUCLEOTIDE SEQUENCE</scope>
</reference>
<evidence type="ECO:0000259" key="2">
    <source>
        <dbReference type="Pfam" id="PF25413"/>
    </source>
</evidence>
<evidence type="ECO:0000259" key="1">
    <source>
        <dbReference type="Pfam" id="PF01494"/>
    </source>
</evidence>
<sequence>MPLDVIRKAIGKQRRLAAMLWERLDARLHGADYLPKPLAGHKAVIVGSGPVGLRCALELRLLGAEVVVLERRAAYERINRLHLWKWCGEDLKGWGAKVLEPPELSFGSDPDFLHIGISELQELLLKAALLLGVQVFFGAEFSGSVPGEQWNILIGDAMHDSSGIRPGPPIPACLSGATILIGADGPRGSVARAHSFKLQESQGLRREAALGLVANYCNFSTASEKGRRPFSLARQFYEQLFKDCEEKTNVVLENIVCYISANTHYFVMTPTKKSLQNCGVIDADCKEGETLSSINSEMLATVAREIVALPWRTGDPVLPAEVLASPAGPPTLFDFSRQKRAAEGLQVVETSAGARMLVGLCGDALIEPFWPEGLGVVRGFFGALDVASAAKVWAETGHDSEAAVCHFEGAFRQLRSLAAKTRINVCKPDEKTYGLDPSTRYRYMSSGPHSRCESMPPLAHHLRCTSMSPAPRPPSSP</sequence>
<name>A0A7S1A3G7_NOCSC</name>
<dbReference type="PRINTS" id="PR00420">
    <property type="entry name" value="RNGMNOXGNASE"/>
</dbReference>
<proteinExistence type="predicted"/>
<feature type="domain" description="[F-actin]-monooxygenase MICAL1-3-like Rossman" evidence="2">
    <location>
        <begin position="209"/>
        <end position="306"/>
    </location>
</feature>
<organism evidence="3">
    <name type="scientific">Noctiluca scintillans</name>
    <name type="common">Sea sparkle</name>
    <name type="synonym">Red tide dinoflagellate</name>
    <dbReference type="NCBI Taxonomy" id="2966"/>
    <lineage>
        <taxon>Eukaryota</taxon>
        <taxon>Sar</taxon>
        <taxon>Alveolata</taxon>
        <taxon>Dinophyceae</taxon>
        <taxon>Noctilucales</taxon>
        <taxon>Noctilucaceae</taxon>
        <taxon>Noctiluca</taxon>
    </lineage>
</organism>
<dbReference type="Gene3D" id="3.50.50.60">
    <property type="entry name" value="FAD/NAD(P)-binding domain"/>
    <property type="match status" value="1"/>
</dbReference>
<dbReference type="InterPro" id="IPR036188">
    <property type="entry name" value="FAD/NAD-bd_sf"/>
</dbReference>
<dbReference type="InterPro" id="IPR002938">
    <property type="entry name" value="FAD-bd"/>
</dbReference>
<dbReference type="AlphaFoldDB" id="A0A7S1A3G7"/>
<gene>
    <name evidence="3" type="ORF">NSCI0253_LOCUS15037</name>
</gene>
<protein>
    <recommendedName>
        <fullName evidence="4">FAD-binding domain-containing protein</fullName>
    </recommendedName>
</protein>